<protein>
    <submittedName>
        <fullName evidence="1">Uncharacterized protein</fullName>
    </submittedName>
</protein>
<feature type="non-terminal residue" evidence="1">
    <location>
        <position position="631"/>
    </location>
</feature>
<organism evidence="1 2">
    <name type="scientific">Chaetomium tenue</name>
    <dbReference type="NCBI Taxonomy" id="1854479"/>
    <lineage>
        <taxon>Eukaryota</taxon>
        <taxon>Fungi</taxon>
        <taxon>Dikarya</taxon>
        <taxon>Ascomycota</taxon>
        <taxon>Pezizomycotina</taxon>
        <taxon>Sordariomycetes</taxon>
        <taxon>Sordariomycetidae</taxon>
        <taxon>Sordariales</taxon>
        <taxon>Chaetomiaceae</taxon>
        <taxon>Chaetomium</taxon>
    </lineage>
</organism>
<dbReference type="Proteomes" id="UP000724584">
    <property type="component" value="Unassembled WGS sequence"/>
</dbReference>
<evidence type="ECO:0000313" key="1">
    <source>
        <dbReference type="EMBL" id="KAH6632189.1"/>
    </source>
</evidence>
<accession>A0ACB7P9P6</accession>
<name>A0ACB7P9P6_9PEZI</name>
<proteinExistence type="predicted"/>
<keyword evidence="2" id="KW-1185">Reference proteome</keyword>
<reference evidence="1 2" key="1">
    <citation type="journal article" date="2021" name="Nat. Commun.">
        <title>Genetic determinants of endophytism in the Arabidopsis root mycobiome.</title>
        <authorList>
            <person name="Mesny F."/>
            <person name="Miyauchi S."/>
            <person name="Thiergart T."/>
            <person name="Pickel B."/>
            <person name="Atanasova L."/>
            <person name="Karlsson M."/>
            <person name="Huettel B."/>
            <person name="Barry K.W."/>
            <person name="Haridas S."/>
            <person name="Chen C."/>
            <person name="Bauer D."/>
            <person name="Andreopoulos W."/>
            <person name="Pangilinan J."/>
            <person name="LaButti K."/>
            <person name="Riley R."/>
            <person name="Lipzen A."/>
            <person name="Clum A."/>
            <person name="Drula E."/>
            <person name="Henrissat B."/>
            <person name="Kohler A."/>
            <person name="Grigoriev I.V."/>
            <person name="Martin F.M."/>
            <person name="Hacquard S."/>
        </authorList>
    </citation>
    <scope>NUCLEOTIDE SEQUENCE [LARGE SCALE GENOMIC DNA]</scope>
    <source>
        <strain evidence="1 2">MPI-SDFR-AT-0079</strain>
    </source>
</reference>
<evidence type="ECO:0000313" key="2">
    <source>
        <dbReference type="Proteomes" id="UP000724584"/>
    </source>
</evidence>
<comment type="caution">
    <text evidence="1">The sequence shown here is derived from an EMBL/GenBank/DDBJ whole genome shotgun (WGS) entry which is preliminary data.</text>
</comment>
<dbReference type="EMBL" id="JAGIZQ010000004">
    <property type="protein sequence ID" value="KAH6632189.1"/>
    <property type="molecule type" value="Genomic_DNA"/>
</dbReference>
<gene>
    <name evidence="1" type="ORF">F5144DRAFT_512349</name>
</gene>
<sequence length="631" mass="67286">MRLSGSVTVSLAALASAHPGSTVKRQASQLRDSYDFVIVGGGTSGLTVADRLTAAFPKKTVLVVEYGEIEFGPGNFDPPPTTPASQWKVTSLPNPEVNNKTALVSLGQVVGGSTVVNGQFLDRGSRFDYDSWQALNGQGSTGINWNWETLFPYFKKSVTLTEPSTELVEKYGYTWDISAYGGSTPVYATYPPFQWADQHVMWNTYKELGVQEPKECANGNKEGICWVPTTQDPVTALRSHSGLGHYAAVIDTRPNYDLLVKHQGVRVVYPKKARRNAGPPIVEVRSLADDTLFNVTAKAEVIISAGAIHTPTVLMRSGIGPASVLKSAGIPVVLDLPGVGSNFQDHTGPSVSWNLTTPGDFHPVPSAMDDTAFAADAAAGFNERPSRGPYTLALANSAAYVSLPHLAPSNHESIITKIRAIAADATLAASYLPPDHRTSTPMITGYQAQLSALADLLANPQSPSIESPFWTGASASAILLHPLSRGTVRLDPTNPLAQPILDSRAGTNPVDFDLHLAHVRFLRRAGATDTLRRYGAVEVAPGVGVDDADDDALRAFVRESASLSFNHPCCTAAMLPEERGGVVGTDLKVHGAGGRLRVVDISVLPLVPGTHLMATAYAVGERAADLIIREW</sequence>